<dbReference type="InterPro" id="IPR035906">
    <property type="entry name" value="MetI-like_sf"/>
</dbReference>
<evidence type="ECO:0000259" key="8">
    <source>
        <dbReference type="PROSITE" id="PS50928"/>
    </source>
</evidence>
<reference evidence="9 10" key="1">
    <citation type="journal article" date="2014" name="Int. J. Syst. Evol. Microbiol.">
        <title>Complete genome sequence of Corynebacterium casei LMG S-19264T (=DSM 44701T), isolated from a smear-ripened cheese.</title>
        <authorList>
            <consortium name="US DOE Joint Genome Institute (JGI-PGF)"/>
            <person name="Walter F."/>
            <person name="Albersmeier A."/>
            <person name="Kalinowski J."/>
            <person name="Ruckert C."/>
        </authorList>
    </citation>
    <scope>NUCLEOTIDE SEQUENCE [LARGE SCALE GENOMIC DNA]</scope>
    <source>
        <strain evidence="9 10">CGMCC 1.15286</strain>
    </source>
</reference>
<evidence type="ECO:0000256" key="4">
    <source>
        <dbReference type="ARBA" id="ARBA00022692"/>
    </source>
</evidence>
<dbReference type="PROSITE" id="PS50928">
    <property type="entry name" value="ABC_TM1"/>
    <property type="match status" value="1"/>
</dbReference>
<organism evidence="9 10">
    <name type="scientific">Paenibacillus radicis</name>
    <name type="common">ex Gao et al. 2016</name>
    <dbReference type="NCBI Taxonomy" id="1737354"/>
    <lineage>
        <taxon>Bacteria</taxon>
        <taxon>Bacillati</taxon>
        <taxon>Bacillota</taxon>
        <taxon>Bacilli</taxon>
        <taxon>Bacillales</taxon>
        <taxon>Paenibacillaceae</taxon>
        <taxon>Paenibacillus</taxon>
    </lineage>
</organism>
<comment type="caution">
    <text evidence="9">The sequence shown here is derived from an EMBL/GenBank/DDBJ whole genome shotgun (WGS) entry which is preliminary data.</text>
</comment>
<protein>
    <submittedName>
        <fullName evidence="9">Sugar ABC transporter permease</fullName>
    </submittedName>
</protein>
<keyword evidence="10" id="KW-1185">Reference proteome</keyword>
<dbReference type="EMBL" id="BMHY01000003">
    <property type="protein sequence ID" value="GGG66824.1"/>
    <property type="molecule type" value="Genomic_DNA"/>
</dbReference>
<dbReference type="RefSeq" id="WP_374705333.1">
    <property type="nucleotide sequence ID" value="NZ_BMHY01000003.1"/>
</dbReference>
<evidence type="ECO:0000313" key="10">
    <source>
        <dbReference type="Proteomes" id="UP000600247"/>
    </source>
</evidence>
<keyword evidence="2 7" id="KW-0813">Transport</keyword>
<comment type="similarity">
    <text evidence="7">Belongs to the binding-protein-dependent transport system permease family.</text>
</comment>
<dbReference type="Gene3D" id="1.10.3720.10">
    <property type="entry name" value="MetI-like"/>
    <property type="match status" value="1"/>
</dbReference>
<feature type="transmembrane region" description="Helical" evidence="7">
    <location>
        <begin position="130"/>
        <end position="149"/>
    </location>
</feature>
<feature type="transmembrane region" description="Helical" evidence="7">
    <location>
        <begin position="161"/>
        <end position="182"/>
    </location>
</feature>
<feature type="transmembrane region" description="Helical" evidence="7">
    <location>
        <begin position="203"/>
        <end position="228"/>
    </location>
</feature>
<feature type="transmembrane region" description="Helical" evidence="7">
    <location>
        <begin position="281"/>
        <end position="298"/>
    </location>
</feature>
<feature type="domain" description="ABC transmembrane type-1" evidence="8">
    <location>
        <begin position="94"/>
        <end position="285"/>
    </location>
</feature>
<dbReference type="InterPro" id="IPR000515">
    <property type="entry name" value="MetI-like"/>
</dbReference>
<evidence type="ECO:0000256" key="5">
    <source>
        <dbReference type="ARBA" id="ARBA00022989"/>
    </source>
</evidence>
<dbReference type="CDD" id="cd06261">
    <property type="entry name" value="TM_PBP2"/>
    <property type="match status" value="1"/>
</dbReference>
<dbReference type="PANTHER" id="PTHR43744:SF9">
    <property type="entry name" value="POLYGALACTURONAN_RHAMNOGALACTURONAN TRANSPORT SYSTEM PERMEASE PROTEIN YTCP"/>
    <property type="match status" value="1"/>
</dbReference>
<evidence type="ECO:0000256" key="1">
    <source>
        <dbReference type="ARBA" id="ARBA00004651"/>
    </source>
</evidence>
<dbReference type="AlphaFoldDB" id="A0A917H500"/>
<dbReference type="GO" id="GO:0055085">
    <property type="term" value="P:transmembrane transport"/>
    <property type="evidence" value="ECO:0007669"/>
    <property type="project" value="InterPro"/>
</dbReference>
<dbReference type="SUPFAM" id="SSF161098">
    <property type="entry name" value="MetI-like"/>
    <property type="match status" value="1"/>
</dbReference>
<dbReference type="Pfam" id="PF00528">
    <property type="entry name" value="BPD_transp_1"/>
    <property type="match status" value="1"/>
</dbReference>
<evidence type="ECO:0000256" key="6">
    <source>
        <dbReference type="ARBA" id="ARBA00023136"/>
    </source>
</evidence>
<keyword evidence="5 7" id="KW-1133">Transmembrane helix</keyword>
<keyword evidence="4 7" id="KW-0812">Transmembrane</keyword>
<keyword evidence="3" id="KW-1003">Cell membrane</keyword>
<sequence length="313" mass="34737">MSSNRQTMPQQSSPSYKVTRIKADNATIAFNVIGYSMLTVLSLICLIPFWLIVAGSFTDELEIIAEGFKLFPNALSFEAYKSVFSNPEQIYRAYGVTIGVTVAGSLLGLLLTSMAGYVLSRKDFVYRNQLSFFIYFTTLFSGGLIPWYIMMTKHLGLKDSYWALILPPLVSAWNIILMRSFMKSIPDSIVESAKIDGAGDFRIYWKLIMPLSTPGLATIGLFLALGYWNDWFNANVFITSGDKYPLQFLLYKILSSAAVLQTNNGAYLAANIVPPTETLKMAVAVVATGPVILFYPFVQRYFVKGLTIGAVKG</sequence>
<feature type="transmembrane region" description="Helical" evidence="7">
    <location>
        <begin position="28"/>
        <end position="52"/>
    </location>
</feature>
<feature type="transmembrane region" description="Helical" evidence="7">
    <location>
        <begin position="93"/>
        <end position="118"/>
    </location>
</feature>
<gene>
    <name evidence="9" type="ORF">GCM10010918_21670</name>
</gene>
<comment type="subcellular location">
    <subcellularLocation>
        <location evidence="1 7">Cell membrane</location>
        <topology evidence="1 7">Multi-pass membrane protein</topology>
    </subcellularLocation>
</comment>
<proteinExistence type="inferred from homology"/>
<evidence type="ECO:0000256" key="3">
    <source>
        <dbReference type="ARBA" id="ARBA00022475"/>
    </source>
</evidence>
<dbReference type="GO" id="GO:0005886">
    <property type="term" value="C:plasma membrane"/>
    <property type="evidence" value="ECO:0007669"/>
    <property type="project" value="UniProtKB-SubCell"/>
</dbReference>
<dbReference type="Proteomes" id="UP000600247">
    <property type="component" value="Unassembled WGS sequence"/>
</dbReference>
<name>A0A917H500_9BACL</name>
<dbReference type="PANTHER" id="PTHR43744">
    <property type="entry name" value="ABC TRANSPORTER PERMEASE PROTEIN MG189-RELATED-RELATED"/>
    <property type="match status" value="1"/>
</dbReference>
<evidence type="ECO:0000256" key="2">
    <source>
        <dbReference type="ARBA" id="ARBA00022448"/>
    </source>
</evidence>
<evidence type="ECO:0000313" key="9">
    <source>
        <dbReference type="EMBL" id="GGG66824.1"/>
    </source>
</evidence>
<accession>A0A917H500</accession>
<evidence type="ECO:0000256" key="7">
    <source>
        <dbReference type="RuleBase" id="RU363032"/>
    </source>
</evidence>
<keyword evidence="6 7" id="KW-0472">Membrane</keyword>